<dbReference type="InterPro" id="IPR050987">
    <property type="entry name" value="AtrR-like"/>
</dbReference>
<evidence type="ECO:0000259" key="2">
    <source>
        <dbReference type="SMART" id="SM00906"/>
    </source>
</evidence>
<dbReference type="GO" id="GO:0003677">
    <property type="term" value="F:DNA binding"/>
    <property type="evidence" value="ECO:0007669"/>
    <property type="project" value="InterPro"/>
</dbReference>
<dbReference type="PANTHER" id="PTHR46910">
    <property type="entry name" value="TRANSCRIPTION FACTOR PDR1"/>
    <property type="match status" value="1"/>
</dbReference>
<name>A0A9W4J032_9EURO</name>
<evidence type="ECO:0000313" key="4">
    <source>
        <dbReference type="Proteomes" id="UP001152646"/>
    </source>
</evidence>
<dbReference type="OrthoDB" id="103819at2759"/>
<dbReference type="Proteomes" id="UP001152646">
    <property type="component" value="Unassembled WGS sequence"/>
</dbReference>
<dbReference type="SMART" id="SM00906">
    <property type="entry name" value="Fungal_trans"/>
    <property type="match status" value="1"/>
</dbReference>
<accession>A0A9W4J032</accession>
<organism evidence="3 4">
    <name type="scientific">Penicillium salamii</name>
    <dbReference type="NCBI Taxonomy" id="1612424"/>
    <lineage>
        <taxon>Eukaryota</taxon>
        <taxon>Fungi</taxon>
        <taxon>Dikarya</taxon>
        <taxon>Ascomycota</taxon>
        <taxon>Pezizomycotina</taxon>
        <taxon>Eurotiomycetes</taxon>
        <taxon>Eurotiomycetidae</taxon>
        <taxon>Eurotiales</taxon>
        <taxon>Aspergillaceae</taxon>
        <taxon>Penicillium</taxon>
    </lineage>
</organism>
<evidence type="ECO:0000256" key="1">
    <source>
        <dbReference type="ARBA" id="ARBA00023242"/>
    </source>
</evidence>
<feature type="domain" description="Xylanolytic transcriptional activator regulatory" evidence="2">
    <location>
        <begin position="174"/>
        <end position="247"/>
    </location>
</feature>
<comment type="caution">
    <text evidence="3">The sequence shown here is derived from an EMBL/GenBank/DDBJ whole genome shotgun (WGS) entry which is preliminary data.</text>
</comment>
<evidence type="ECO:0000313" key="3">
    <source>
        <dbReference type="EMBL" id="CAG8365246.1"/>
    </source>
</evidence>
<dbReference type="CDD" id="cd12148">
    <property type="entry name" value="fungal_TF_MHR"/>
    <property type="match status" value="1"/>
</dbReference>
<proteinExistence type="predicted"/>
<keyword evidence="1" id="KW-0539">Nucleus</keyword>
<gene>
    <name evidence="3" type="ORF">PSALAMII_LOCUS4293</name>
</gene>
<sequence>MHVDDVSGSDPALKNTLTHLNTLLQPLTSKEDYSFHSSLTPLMPNIRLLPAALVIGMLQRFKTRYPIFLSSYAVNDLKLVEGLCQSIYFPIKSISIGQIASMHGIFYCLLKEYEAMKDPLCQQFDFPAQIAQCEKNFIMALETYEIMSVPSFDNILGLTMGAIKAQGEAKPFLYSSLISTAATHCQTLGYHRDMTHQNLPAEKAENMRRLFWAVYVFDKNTSLLLGKASQIQDCEIDTRYPLVPLDPSLRPWDESFILGIKLANLQGRIYGDLYSAGASSKSSYDRADAINQLVASMEQWRVDLESIDSTGVNNQQVFTLSRGNWDIMYYSTLTSIFRAASPQGTGSEINADCFRAARLGLKSHLSCFPHVLLFSSFTPFIVTFLHAVASKSPDDIQILEDVVDTLKGVKEASRASRRLYKLCSTFAYLAKVLSQMSGSFVGIYNPRQDSLQLANGSSQPVFQPDLFQNALDVDFTDYLSPMGVSAVLDGWAKRQPLSMNVFDFNSISE</sequence>
<dbReference type="GO" id="GO:0006351">
    <property type="term" value="P:DNA-templated transcription"/>
    <property type="evidence" value="ECO:0007669"/>
    <property type="project" value="InterPro"/>
</dbReference>
<dbReference type="PANTHER" id="PTHR46910:SF5">
    <property type="entry name" value="ZN(II)2CYS6 TRANSCRIPTION FACTOR (EUROFUNG)"/>
    <property type="match status" value="1"/>
</dbReference>
<dbReference type="InterPro" id="IPR007219">
    <property type="entry name" value="XnlR_reg_dom"/>
</dbReference>
<dbReference type="GO" id="GO:0003700">
    <property type="term" value="F:DNA-binding transcription factor activity"/>
    <property type="evidence" value="ECO:0007669"/>
    <property type="project" value="InterPro"/>
</dbReference>
<dbReference type="GO" id="GO:0008270">
    <property type="term" value="F:zinc ion binding"/>
    <property type="evidence" value="ECO:0007669"/>
    <property type="project" value="InterPro"/>
</dbReference>
<dbReference type="AlphaFoldDB" id="A0A9W4J032"/>
<reference evidence="3" key="1">
    <citation type="submission" date="2021-07" db="EMBL/GenBank/DDBJ databases">
        <authorList>
            <person name="Branca A.L. A."/>
        </authorList>
    </citation>
    <scope>NUCLEOTIDE SEQUENCE</scope>
</reference>
<dbReference type="Pfam" id="PF04082">
    <property type="entry name" value="Fungal_trans"/>
    <property type="match status" value="1"/>
</dbReference>
<protein>
    <recommendedName>
        <fullName evidence="2">Xylanolytic transcriptional activator regulatory domain-containing protein</fullName>
    </recommendedName>
</protein>
<dbReference type="EMBL" id="CAJVPA010000166">
    <property type="protein sequence ID" value="CAG8365246.1"/>
    <property type="molecule type" value="Genomic_DNA"/>
</dbReference>